<gene>
    <name evidence="9" type="primary">LOC116221015</name>
</gene>
<dbReference type="SUPFAM" id="SSF54117">
    <property type="entry name" value="Interleukin 8-like chemokines"/>
    <property type="match status" value="1"/>
</dbReference>
<comment type="subcellular location">
    <subcellularLocation>
        <location evidence="1">Secreted</location>
    </subcellularLocation>
</comment>
<evidence type="ECO:0000259" key="7">
    <source>
        <dbReference type="SMART" id="SM00199"/>
    </source>
</evidence>
<dbReference type="InterPro" id="IPR036048">
    <property type="entry name" value="Interleukin_8-like_sf"/>
</dbReference>
<name>A0A6P8FRS1_CLUHA</name>
<dbReference type="GO" id="GO:0008009">
    <property type="term" value="F:chemokine activity"/>
    <property type="evidence" value="ECO:0007669"/>
    <property type="project" value="InterPro"/>
</dbReference>
<keyword evidence="3" id="KW-0202">Cytokine</keyword>
<dbReference type="InterPro" id="IPR039809">
    <property type="entry name" value="Chemokine_b/g/d"/>
</dbReference>
<keyword evidence="8" id="KW-1185">Reference proteome</keyword>
<dbReference type="GeneID" id="116221015"/>
<accession>A0A6P8FRS1</accession>
<dbReference type="PANTHER" id="PTHR12015:SF203">
    <property type="entry name" value="CHEMOKINE INTERLEUKIN-8-LIKE DOMAIN-CONTAINING PROTEIN"/>
    <property type="match status" value="1"/>
</dbReference>
<dbReference type="FunFam" id="2.40.50.40:FF:000004">
    <property type="entry name" value="C-X-C motif chemokine"/>
    <property type="match status" value="1"/>
</dbReference>
<dbReference type="GO" id="GO:0005615">
    <property type="term" value="C:extracellular space"/>
    <property type="evidence" value="ECO:0007669"/>
    <property type="project" value="UniProtKB-KW"/>
</dbReference>
<dbReference type="SMART" id="SM00199">
    <property type="entry name" value="SCY"/>
    <property type="match status" value="1"/>
</dbReference>
<evidence type="ECO:0000256" key="4">
    <source>
        <dbReference type="ARBA" id="ARBA00022525"/>
    </source>
</evidence>
<evidence type="ECO:0000256" key="3">
    <source>
        <dbReference type="ARBA" id="ARBA00022514"/>
    </source>
</evidence>
<keyword evidence="4" id="KW-0964">Secreted</keyword>
<evidence type="ECO:0000313" key="8">
    <source>
        <dbReference type="Proteomes" id="UP000515152"/>
    </source>
</evidence>
<dbReference type="GO" id="GO:0042056">
    <property type="term" value="F:chemoattractant activity"/>
    <property type="evidence" value="ECO:0007669"/>
    <property type="project" value="UniProtKB-ARBA"/>
</dbReference>
<comment type="function">
    <text evidence="5">Ligand for cxcr3.2. Chemotactic for macrophages.</text>
</comment>
<reference evidence="9" key="1">
    <citation type="submission" date="2025-08" db="UniProtKB">
        <authorList>
            <consortium name="RefSeq"/>
        </authorList>
    </citation>
    <scope>IDENTIFICATION</scope>
</reference>
<protein>
    <submittedName>
        <fullName evidence="9">Alveolar macrophage chemotactic factor-like</fullName>
    </submittedName>
</protein>
<keyword evidence="6" id="KW-0732">Signal</keyword>
<dbReference type="InterPro" id="IPR001811">
    <property type="entry name" value="Chemokine_IL8-like_dom"/>
</dbReference>
<evidence type="ECO:0000256" key="5">
    <source>
        <dbReference type="ARBA" id="ARBA00054901"/>
    </source>
</evidence>
<feature type="signal peptide" evidence="6">
    <location>
        <begin position="1"/>
        <end position="24"/>
    </location>
</feature>
<organism evidence="8 9">
    <name type="scientific">Clupea harengus</name>
    <name type="common">Atlantic herring</name>
    <dbReference type="NCBI Taxonomy" id="7950"/>
    <lineage>
        <taxon>Eukaryota</taxon>
        <taxon>Metazoa</taxon>
        <taxon>Chordata</taxon>
        <taxon>Craniata</taxon>
        <taxon>Vertebrata</taxon>
        <taxon>Euteleostomi</taxon>
        <taxon>Actinopterygii</taxon>
        <taxon>Neopterygii</taxon>
        <taxon>Teleostei</taxon>
        <taxon>Clupei</taxon>
        <taxon>Clupeiformes</taxon>
        <taxon>Clupeoidei</taxon>
        <taxon>Clupeidae</taxon>
        <taxon>Clupea</taxon>
    </lineage>
</organism>
<evidence type="ECO:0000256" key="2">
    <source>
        <dbReference type="ARBA" id="ARBA00010665"/>
    </source>
</evidence>
<dbReference type="PANTHER" id="PTHR12015">
    <property type="entry name" value="SMALL INDUCIBLE CYTOKINE A"/>
    <property type="match status" value="1"/>
</dbReference>
<dbReference type="CDD" id="cd00273">
    <property type="entry name" value="Chemokine_CXC"/>
    <property type="match status" value="1"/>
</dbReference>
<dbReference type="AlphaFoldDB" id="A0A6P8FRS1"/>
<feature type="chain" id="PRO_5027695899" evidence="6">
    <location>
        <begin position="25"/>
        <end position="115"/>
    </location>
</feature>
<proteinExistence type="inferred from homology"/>
<sequence>MKMALQSHMLLTATVLCGLALAVALPGDIPRWCRCSRTTNAYIRPKHFQRLEVISPGAYCRQTEIIVTLKNDKTVCVAPEAKWINRVIQKLMQSKENVNSLQISPTASGDIVTRA</sequence>
<dbReference type="PRINTS" id="PR00437">
    <property type="entry name" value="SMALLCYTKCXC"/>
</dbReference>
<evidence type="ECO:0000313" key="9">
    <source>
        <dbReference type="RefSeq" id="XP_031425832.1"/>
    </source>
</evidence>
<dbReference type="InterPro" id="IPR033899">
    <property type="entry name" value="CXC_Chemokine_domain"/>
</dbReference>
<dbReference type="InterPro" id="IPR001089">
    <property type="entry name" value="Chemokine_CXC"/>
</dbReference>
<dbReference type="KEGG" id="char:116221015"/>
<dbReference type="GO" id="GO:0006955">
    <property type="term" value="P:immune response"/>
    <property type="evidence" value="ECO:0007669"/>
    <property type="project" value="InterPro"/>
</dbReference>
<dbReference type="Proteomes" id="UP000515152">
    <property type="component" value="Chromosome 7"/>
</dbReference>
<evidence type="ECO:0000256" key="6">
    <source>
        <dbReference type="SAM" id="SignalP"/>
    </source>
</evidence>
<dbReference type="OrthoDB" id="9948647at2759"/>
<feature type="domain" description="Chemokine interleukin-8-like" evidence="7">
    <location>
        <begin position="30"/>
        <end position="91"/>
    </location>
</feature>
<dbReference type="GO" id="GO:0006952">
    <property type="term" value="P:defense response"/>
    <property type="evidence" value="ECO:0007669"/>
    <property type="project" value="InterPro"/>
</dbReference>
<dbReference type="Pfam" id="PF00048">
    <property type="entry name" value="IL8"/>
    <property type="match status" value="1"/>
</dbReference>
<dbReference type="PRINTS" id="PR00436">
    <property type="entry name" value="INTERLEUKIN8"/>
</dbReference>
<comment type="similarity">
    <text evidence="2">Belongs to the intercrine alpha (chemokine CxC) family.</text>
</comment>
<evidence type="ECO:0000256" key="1">
    <source>
        <dbReference type="ARBA" id="ARBA00004613"/>
    </source>
</evidence>
<dbReference type="RefSeq" id="XP_031425832.1">
    <property type="nucleotide sequence ID" value="XM_031569972.2"/>
</dbReference>
<dbReference type="Gene3D" id="2.40.50.40">
    <property type="match status" value="1"/>
</dbReference>